<evidence type="ECO:0000313" key="8">
    <source>
        <dbReference type="Proteomes" id="UP000000771"/>
    </source>
</evidence>
<dbReference type="STRING" id="525909.Afer_1687"/>
<dbReference type="SUPFAM" id="SSF50486">
    <property type="entry name" value="FMT C-terminal domain-like"/>
    <property type="match status" value="1"/>
</dbReference>
<evidence type="ECO:0000259" key="6">
    <source>
        <dbReference type="Pfam" id="PF02911"/>
    </source>
</evidence>
<dbReference type="InterPro" id="IPR002376">
    <property type="entry name" value="Formyl_transf_N"/>
</dbReference>
<reference evidence="7 8" key="1">
    <citation type="journal article" date="2009" name="Stand. Genomic Sci.">
        <title>Complete genome sequence of Acidimicrobium ferrooxidans type strain (ICP).</title>
        <authorList>
            <person name="Clum A."/>
            <person name="Nolan M."/>
            <person name="Lang E."/>
            <person name="Glavina Del Rio T."/>
            <person name="Tice H."/>
            <person name="Copeland A."/>
            <person name="Cheng J.F."/>
            <person name="Lucas S."/>
            <person name="Chen F."/>
            <person name="Bruce D."/>
            <person name="Goodwin L."/>
            <person name="Pitluck S."/>
            <person name="Ivanova N."/>
            <person name="Mavrommatis K."/>
            <person name="Mikhailova N."/>
            <person name="Pati A."/>
            <person name="Chen A."/>
            <person name="Palaniappan K."/>
            <person name="Goker M."/>
            <person name="Spring S."/>
            <person name="Land M."/>
            <person name="Hauser L."/>
            <person name="Chang Y.J."/>
            <person name="Jeffries C.C."/>
            <person name="Chain P."/>
            <person name="Bristow J."/>
            <person name="Eisen J.A."/>
            <person name="Markowitz V."/>
            <person name="Hugenholtz P."/>
            <person name="Kyrpides N.C."/>
            <person name="Klenk H.P."/>
            <person name="Lapidus A."/>
        </authorList>
    </citation>
    <scope>NUCLEOTIDE SEQUENCE [LARGE SCALE GENOMIC DNA]</scope>
    <source>
        <strain evidence="8">DSM 10331 / JCM 15462 / NBRC 103882 / ICP</strain>
    </source>
</reference>
<dbReference type="GO" id="GO:0004479">
    <property type="term" value="F:methionyl-tRNA formyltransferase activity"/>
    <property type="evidence" value="ECO:0007669"/>
    <property type="project" value="UniProtKB-EC"/>
</dbReference>
<dbReference type="InterPro" id="IPR011034">
    <property type="entry name" value="Formyl_transferase-like_C_sf"/>
</dbReference>
<organism evidence="7 8">
    <name type="scientific">Acidimicrobium ferrooxidans (strain DSM 10331 / JCM 15462 / NBRC 103882 / ICP)</name>
    <dbReference type="NCBI Taxonomy" id="525909"/>
    <lineage>
        <taxon>Bacteria</taxon>
        <taxon>Bacillati</taxon>
        <taxon>Actinomycetota</taxon>
        <taxon>Acidimicrobiia</taxon>
        <taxon>Acidimicrobiales</taxon>
        <taxon>Acidimicrobiaceae</taxon>
        <taxon>Acidimicrobium</taxon>
    </lineage>
</organism>
<accession>C7M0U5</accession>
<evidence type="ECO:0000256" key="4">
    <source>
        <dbReference type="ARBA" id="ARBA00022917"/>
    </source>
</evidence>
<keyword evidence="3 7" id="KW-0808">Transferase</keyword>
<dbReference type="Gene3D" id="3.40.50.12230">
    <property type="match status" value="1"/>
</dbReference>
<keyword evidence="8" id="KW-1185">Reference proteome</keyword>
<name>C7M0U5_ACIFD</name>
<feature type="domain" description="Formyl transferase N-terminal" evidence="5">
    <location>
        <begin position="1"/>
        <end position="158"/>
    </location>
</feature>
<evidence type="ECO:0000259" key="5">
    <source>
        <dbReference type="Pfam" id="PF00551"/>
    </source>
</evidence>
<dbReference type="eggNOG" id="COG0223">
    <property type="taxonomic scope" value="Bacteria"/>
</dbReference>
<dbReference type="Pfam" id="PF00551">
    <property type="entry name" value="Formyl_trans_N"/>
    <property type="match status" value="1"/>
</dbReference>
<sequence length="296" mass="31730">MRVLLLGSTEETARHLDGLVEAGHDVIGLVTRPPKRRGRGGAVAGTVAARRAQELGVEVHEALPPDHLGAEVCVVVAYGRLLPAAWLTGVPVVNVHYSLLPEFRGAAPVERAILAGVDRSGVSIIRLEPELDAGPILAMRSVLIDGLRASEARRRLTDAGVSLLLGLLEQPGSLEAGVPQAGAASWAPRITSEDLRLRPAEAAIVWDRRVRLERAFCFVGRRRVIVRSGRPLEREAADPLGTVQLDHGRAIVHTARGAYELGEVIPEGGRPMSGADFVRGLRAAQLHVRAIPSEEF</sequence>
<proteinExistence type="inferred from homology"/>
<dbReference type="InterPro" id="IPR036477">
    <property type="entry name" value="Formyl_transf_N_sf"/>
</dbReference>
<dbReference type="OrthoDB" id="9802815at2"/>
<evidence type="ECO:0000256" key="2">
    <source>
        <dbReference type="ARBA" id="ARBA00012261"/>
    </source>
</evidence>
<comment type="similarity">
    <text evidence="1">Belongs to the Fmt family.</text>
</comment>
<dbReference type="EC" id="2.1.2.9" evidence="2"/>
<dbReference type="AlphaFoldDB" id="C7M0U5"/>
<dbReference type="GO" id="GO:0005829">
    <property type="term" value="C:cytosol"/>
    <property type="evidence" value="ECO:0007669"/>
    <property type="project" value="TreeGrafter"/>
</dbReference>
<dbReference type="CDD" id="cd08646">
    <property type="entry name" value="FMT_core_Met-tRNA-FMT_N"/>
    <property type="match status" value="1"/>
</dbReference>
<evidence type="ECO:0000256" key="3">
    <source>
        <dbReference type="ARBA" id="ARBA00022679"/>
    </source>
</evidence>
<protein>
    <recommendedName>
        <fullName evidence="2">methionyl-tRNA formyltransferase</fullName>
        <ecNumber evidence="2">2.1.2.9</ecNumber>
    </recommendedName>
</protein>
<evidence type="ECO:0000256" key="1">
    <source>
        <dbReference type="ARBA" id="ARBA00010699"/>
    </source>
</evidence>
<dbReference type="PANTHER" id="PTHR11138:SF5">
    <property type="entry name" value="METHIONYL-TRNA FORMYLTRANSFERASE, MITOCHONDRIAL"/>
    <property type="match status" value="1"/>
</dbReference>
<gene>
    <name evidence="7" type="ordered locus">Afer_1687</name>
</gene>
<evidence type="ECO:0000313" key="7">
    <source>
        <dbReference type="EMBL" id="ACU54603.1"/>
    </source>
</evidence>
<dbReference type="RefSeq" id="WP_015799082.1">
    <property type="nucleotide sequence ID" value="NC_013124.1"/>
</dbReference>
<dbReference type="EMBL" id="CP001631">
    <property type="protein sequence ID" value="ACU54603.1"/>
    <property type="molecule type" value="Genomic_DNA"/>
</dbReference>
<feature type="domain" description="Formyl transferase C-terminal" evidence="6">
    <location>
        <begin position="214"/>
        <end position="281"/>
    </location>
</feature>
<dbReference type="HOGENOM" id="CLU_033347_1_0_11"/>
<keyword evidence="4" id="KW-0648">Protein biosynthesis</keyword>
<dbReference type="InterPro" id="IPR041711">
    <property type="entry name" value="Met-tRNA-FMT_N"/>
</dbReference>
<dbReference type="KEGG" id="afo:Afer_1687"/>
<dbReference type="Pfam" id="PF02911">
    <property type="entry name" value="Formyl_trans_C"/>
    <property type="match status" value="1"/>
</dbReference>
<dbReference type="SUPFAM" id="SSF53328">
    <property type="entry name" value="Formyltransferase"/>
    <property type="match status" value="1"/>
</dbReference>
<dbReference type="PANTHER" id="PTHR11138">
    <property type="entry name" value="METHIONYL-TRNA FORMYLTRANSFERASE"/>
    <property type="match status" value="1"/>
</dbReference>
<dbReference type="InterPro" id="IPR005793">
    <property type="entry name" value="Formyl_trans_C"/>
</dbReference>
<dbReference type="Proteomes" id="UP000000771">
    <property type="component" value="Chromosome"/>
</dbReference>